<keyword evidence="6" id="KW-1133">Transmembrane helix</keyword>
<evidence type="ECO:0000256" key="2">
    <source>
        <dbReference type="ARBA" id="ARBA00022516"/>
    </source>
</evidence>
<dbReference type="Proteomes" id="UP000242857">
    <property type="component" value="Unassembled WGS sequence"/>
</dbReference>
<dbReference type="AlphaFoldDB" id="A0A1M4WKV1"/>
<keyword evidence="3 8" id="KW-0808">Transferase</keyword>
<feature type="transmembrane region" description="Helical" evidence="6">
    <location>
        <begin position="32"/>
        <end position="50"/>
    </location>
</feature>
<evidence type="ECO:0000259" key="7">
    <source>
        <dbReference type="SMART" id="SM00563"/>
    </source>
</evidence>
<keyword evidence="4" id="KW-0443">Lipid metabolism</keyword>
<evidence type="ECO:0000313" key="8">
    <source>
        <dbReference type="EMBL" id="SHE81827.1"/>
    </source>
</evidence>
<proteinExistence type="predicted"/>
<dbReference type="GO" id="GO:0003841">
    <property type="term" value="F:1-acylglycerol-3-phosphate O-acyltransferase activity"/>
    <property type="evidence" value="ECO:0007669"/>
    <property type="project" value="TreeGrafter"/>
</dbReference>
<dbReference type="STRING" id="213588.SAMN02745204_01197"/>
<keyword evidence="9" id="KW-1185">Reference proteome</keyword>
<dbReference type="GO" id="GO:0006654">
    <property type="term" value="P:phosphatidic acid biosynthetic process"/>
    <property type="evidence" value="ECO:0007669"/>
    <property type="project" value="TreeGrafter"/>
</dbReference>
<dbReference type="PANTHER" id="PTHR10434:SF64">
    <property type="entry name" value="1-ACYL-SN-GLYCEROL-3-PHOSPHATE ACYLTRANSFERASE-RELATED"/>
    <property type="match status" value="1"/>
</dbReference>
<dbReference type="SUPFAM" id="SSF69593">
    <property type="entry name" value="Glycerol-3-phosphate (1)-acyltransferase"/>
    <property type="match status" value="1"/>
</dbReference>
<dbReference type="CDD" id="cd07989">
    <property type="entry name" value="LPLAT_AGPAT-like"/>
    <property type="match status" value="1"/>
</dbReference>
<sequence>MNQAVGPYTVDRRPTALAVSMRAFRYLYRTPLLLWHLLIDLPLTLLLIALGRGGPLSHAMVRWWSGGLLRIFGMRLQREGEPLPGGTLFVANHVSWVDIVALHSQHMMGFIAKSEIRRWPLVGWITTHAETIFLERGNGDSLGRVMEEMVRRLRAGRAVAAFPEGGTRDGRALGPFHARIFATAVEAQAPVQPVALCYGAHAEAQTVVAFAPGESFLGNFLRLLGEPARTVRVCFTTPIDPRQYDGRRAIADTARQQVLRAMGQA</sequence>
<organism evidence="8 9">
    <name type="scientific">Thermomonas hydrothermalis</name>
    <dbReference type="NCBI Taxonomy" id="213588"/>
    <lineage>
        <taxon>Bacteria</taxon>
        <taxon>Pseudomonadati</taxon>
        <taxon>Pseudomonadota</taxon>
        <taxon>Gammaproteobacteria</taxon>
        <taxon>Lysobacterales</taxon>
        <taxon>Lysobacteraceae</taxon>
        <taxon>Thermomonas</taxon>
    </lineage>
</organism>
<evidence type="ECO:0000256" key="6">
    <source>
        <dbReference type="SAM" id="Phobius"/>
    </source>
</evidence>
<comment type="pathway">
    <text evidence="1">Lipid metabolism.</text>
</comment>
<gene>
    <name evidence="8" type="ORF">SAMN02745204_01197</name>
</gene>
<dbReference type="PANTHER" id="PTHR10434">
    <property type="entry name" value="1-ACYL-SN-GLYCEROL-3-PHOSPHATE ACYLTRANSFERASE"/>
    <property type="match status" value="1"/>
</dbReference>
<dbReference type="EMBL" id="FQUK01000016">
    <property type="protein sequence ID" value="SHE81827.1"/>
    <property type="molecule type" value="Genomic_DNA"/>
</dbReference>
<evidence type="ECO:0000256" key="5">
    <source>
        <dbReference type="ARBA" id="ARBA00023315"/>
    </source>
</evidence>
<accession>A0A1M4WKV1</accession>
<name>A0A1M4WKV1_9GAMM</name>
<feature type="domain" description="Phospholipid/glycerol acyltransferase" evidence="7">
    <location>
        <begin position="87"/>
        <end position="199"/>
    </location>
</feature>
<dbReference type="SMART" id="SM00563">
    <property type="entry name" value="PlsC"/>
    <property type="match status" value="1"/>
</dbReference>
<keyword evidence="6" id="KW-0812">Transmembrane</keyword>
<reference evidence="9" key="1">
    <citation type="submission" date="2016-11" db="EMBL/GenBank/DDBJ databases">
        <authorList>
            <person name="Varghese N."/>
            <person name="Submissions S."/>
        </authorList>
    </citation>
    <scope>NUCLEOTIDE SEQUENCE [LARGE SCALE GENOMIC DNA]</scope>
    <source>
        <strain evidence="9">DSM 14834</strain>
    </source>
</reference>
<protein>
    <submittedName>
        <fullName evidence="8">1-acyl-sn-glycerol-3-phosphate acyltransferase</fullName>
    </submittedName>
</protein>
<dbReference type="RefSeq" id="WP_072755705.1">
    <property type="nucleotide sequence ID" value="NZ_FQUK01000016.1"/>
</dbReference>
<evidence type="ECO:0000256" key="1">
    <source>
        <dbReference type="ARBA" id="ARBA00005189"/>
    </source>
</evidence>
<dbReference type="Pfam" id="PF01553">
    <property type="entry name" value="Acyltransferase"/>
    <property type="match status" value="1"/>
</dbReference>
<evidence type="ECO:0000313" key="9">
    <source>
        <dbReference type="Proteomes" id="UP000242857"/>
    </source>
</evidence>
<evidence type="ECO:0000256" key="4">
    <source>
        <dbReference type="ARBA" id="ARBA00023098"/>
    </source>
</evidence>
<evidence type="ECO:0000256" key="3">
    <source>
        <dbReference type="ARBA" id="ARBA00022679"/>
    </source>
</evidence>
<dbReference type="InterPro" id="IPR002123">
    <property type="entry name" value="Plipid/glycerol_acylTrfase"/>
</dbReference>
<keyword evidence="6" id="KW-0472">Membrane</keyword>
<keyword evidence="2" id="KW-0444">Lipid biosynthesis</keyword>
<keyword evidence="5 8" id="KW-0012">Acyltransferase</keyword>